<dbReference type="EnsemblMetazoa" id="XM_021056128.2">
    <property type="protein sequence ID" value="XP_020911787.1"/>
    <property type="gene ID" value="LOC110249553"/>
</dbReference>
<dbReference type="Pfam" id="PF00643">
    <property type="entry name" value="zf-B_box"/>
    <property type="match status" value="1"/>
</dbReference>
<dbReference type="SMART" id="SM00336">
    <property type="entry name" value="BBOX"/>
    <property type="match status" value="1"/>
</dbReference>
<keyword evidence="5" id="KW-1185">Reference proteome</keyword>
<dbReference type="RefSeq" id="XP_020911787.1">
    <property type="nucleotide sequence ID" value="XM_021056128.2"/>
</dbReference>
<dbReference type="KEGG" id="epa:110249553"/>
<dbReference type="GO" id="GO:0008270">
    <property type="term" value="F:zinc ion binding"/>
    <property type="evidence" value="ECO:0007669"/>
    <property type="project" value="UniProtKB-KW"/>
</dbReference>
<keyword evidence="1" id="KW-0863">Zinc-finger</keyword>
<dbReference type="CDD" id="cd19757">
    <property type="entry name" value="Bbox1"/>
    <property type="match status" value="1"/>
</dbReference>
<feature type="domain" description="B box-type" evidence="3">
    <location>
        <begin position="55"/>
        <end position="96"/>
    </location>
</feature>
<reference evidence="4" key="1">
    <citation type="submission" date="2022-11" db="UniProtKB">
        <authorList>
            <consortium name="EnsemblMetazoa"/>
        </authorList>
    </citation>
    <scope>IDENTIFICATION</scope>
</reference>
<dbReference type="Proteomes" id="UP000887567">
    <property type="component" value="Unplaced"/>
</dbReference>
<evidence type="ECO:0000256" key="1">
    <source>
        <dbReference type="PROSITE-ProRule" id="PRU00024"/>
    </source>
</evidence>
<keyword evidence="1" id="KW-0479">Metal-binding</keyword>
<evidence type="ECO:0000259" key="3">
    <source>
        <dbReference type="PROSITE" id="PS50119"/>
    </source>
</evidence>
<dbReference type="OrthoDB" id="264520at2759"/>
<dbReference type="AlphaFoldDB" id="A0A913XZN4"/>
<evidence type="ECO:0000256" key="2">
    <source>
        <dbReference type="SAM" id="Coils"/>
    </source>
</evidence>
<dbReference type="GeneID" id="110249553"/>
<dbReference type="InterPro" id="IPR000315">
    <property type="entry name" value="Znf_B-box"/>
</dbReference>
<proteinExistence type="predicted"/>
<sequence>CENCTSKDASKGRCFECCKFMCDFCLKTHQRFLETRDHKIMTLEEVKKQGAPAMTQQVKCEKHKGEVKKLYCESCQQLICRDCTIIDHRDHKFQFIDEVAERHVKNLKSDIQSASAMKYRIQKSLEEIKATKSNINAKAVQIKKDVDKAINQKIQILEQQRKSLKKEVEAKTNAKVKNLEKQENGLLTKMKNLKSAIDFTENPLRSTNVNILSLSSEAGCRLKSLTRIKFKGQPCEKDTLGFQDDDQRFQNIVKTMMNVFEAPADPDIGLMG</sequence>
<feature type="domain" description="B box-type" evidence="3">
    <location>
        <begin position="1"/>
        <end position="43"/>
    </location>
</feature>
<protein>
    <recommendedName>
        <fullName evidence="3">B box-type domain-containing protein</fullName>
    </recommendedName>
</protein>
<keyword evidence="2" id="KW-0175">Coiled coil</keyword>
<feature type="coiled-coil region" evidence="2">
    <location>
        <begin position="125"/>
        <end position="196"/>
    </location>
</feature>
<evidence type="ECO:0000313" key="5">
    <source>
        <dbReference type="Proteomes" id="UP000887567"/>
    </source>
</evidence>
<name>A0A913XZN4_EXADI</name>
<accession>A0A913XZN4</accession>
<dbReference type="PANTHER" id="PTHR25462:SF296">
    <property type="entry name" value="MEIOTIC P26, ISOFORM F"/>
    <property type="match status" value="1"/>
</dbReference>
<evidence type="ECO:0000313" key="4">
    <source>
        <dbReference type="EnsemblMetazoa" id="XP_020911787.1"/>
    </source>
</evidence>
<dbReference type="OMA" id="ASAMKYR"/>
<keyword evidence="1" id="KW-0862">Zinc</keyword>
<dbReference type="PANTHER" id="PTHR25462">
    <property type="entry name" value="BONUS, ISOFORM C-RELATED"/>
    <property type="match status" value="1"/>
</dbReference>
<dbReference type="SUPFAM" id="SSF57845">
    <property type="entry name" value="B-box zinc-binding domain"/>
    <property type="match status" value="1"/>
</dbReference>
<dbReference type="PROSITE" id="PS50119">
    <property type="entry name" value="ZF_BBOX"/>
    <property type="match status" value="2"/>
</dbReference>
<dbReference type="InterPro" id="IPR047153">
    <property type="entry name" value="TRIM45/56/19-like"/>
</dbReference>
<dbReference type="Gene3D" id="3.30.160.60">
    <property type="entry name" value="Classic Zinc Finger"/>
    <property type="match status" value="1"/>
</dbReference>
<organism evidence="4 5">
    <name type="scientific">Exaiptasia diaphana</name>
    <name type="common">Tropical sea anemone</name>
    <name type="synonym">Aiptasia pulchella</name>
    <dbReference type="NCBI Taxonomy" id="2652724"/>
    <lineage>
        <taxon>Eukaryota</taxon>
        <taxon>Metazoa</taxon>
        <taxon>Cnidaria</taxon>
        <taxon>Anthozoa</taxon>
        <taxon>Hexacorallia</taxon>
        <taxon>Actiniaria</taxon>
        <taxon>Aiptasiidae</taxon>
        <taxon>Exaiptasia</taxon>
    </lineage>
</organism>